<keyword evidence="2" id="KW-1185">Reference proteome</keyword>
<evidence type="ECO:0000313" key="2">
    <source>
        <dbReference type="Proteomes" id="UP001155280"/>
    </source>
</evidence>
<comment type="caution">
    <text evidence="1">The sequence shown here is derived from an EMBL/GenBank/DDBJ whole genome shotgun (WGS) entry which is preliminary data.</text>
</comment>
<protein>
    <submittedName>
        <fullName evidence="1">Uncharacterized protein</fullName>
    </submittedName>
</protein>
<sequence>MELNEIKKALYKQNPEAILQFIRIKVAYYEASLEDGTKIRFEVPVDDMGSTDFFPTMDSKLLIRWINKENEVEA</sequence>
<dbReference type="EMBL" id="JANCNS010000002">
    <property type="protein sequence ID" value="MCP9200282.1"/>
    <property type="molecule type" value="Genomic_DNA"/>
</dbReference>
<dbReference type="RefSeq" id="WP_241551074.1">
    <property type="nucleotide sequence ID" value="NZ_JANCNS010000002.1"/>
</dbReference>
<evidence type="ECO:0000313" key="1">
    <source>
        <dbReference type="EMBL" id="MCP9200282.1"/>
    </source>
</evidence>
<proteinExistence type="predicted"/>
<gene>
    <name evidence="1" type="ORF">MKO06_10205</name>
</gene>
<accession>A0A9X2KXU4</accession>
<name>A0A9X2KXU4_9FLAO</name>
<dbReference type="Proteomes" id="UP001155280">
    <property type="component" value="Unassembled WGS sequence"/>
</dbReference>
<dbReference type="AlphaFoldDB" id="A0A9X2KXU4"/>
<reference evidence="1" key="1">
    <citation type="submission" date="2022-07" db="EMBL/GenBank/DDBJ databases">
        <title>Gramela sediminis sp. nov., isolated from deep-sea sediment of the Indian Ocean.</title>
        <authorList>
            <person name="Shi H."/>
        </authorList>
    </citation>
    <scope>NUCLEOTIDE SEQUENCE</scope>
    <source>
        <strain evidence="1">GC03-9</strain>
    </source>
</reference>
<organism evidence="1 2">
    <name type="scientific">Christiangramia oceanisediminis</name>
    <dbReference type="NCBI Taxonomy" id="2920386"/>
    <lineage>
        <taxon>Bacteria</taxon>
        <taxon>Pseudomonadati</taxon>
        <taxon>Bacteroidota</taxon>
        <taxon>Flavobacteriia</taxon>
        <taxon>Flavobacteriales</taxon>
        <taxon>Flavobacteriaceae</taxon>
        <taxon>Christiangramia</taxon>
    </lineage>
</organism>